<evidence type="ECO:0000313" key="2">
    <source>
        <dbReference type="EMBL" id="PSR26660.1"/>
    </source>
</evidence>
<dbReference type="EMBL" id="PXYX01000020">
    <property type="protein sequence ID" value="PSR26660.1"/>
    <property type="molecule type" value="Genomic_DNA"/>
</dbReference>
<dbReference type="PANTHER" id="PTHR45138:SF9">
    <property type="entry name" value="DIGUANYLATE CYCLASE DGCM-RELATED"/>
    <property type="match status" value="1"/>
</dbReference>
<dbReference type="Proteomes" id="UP000242705">
    <property type="component" value="Unassembled WGS sequence"/>
</dbReference>
<dbReference type="PANTHER" id="PTHR45138">
    <property type="entry name" value="REGULATORY COMPONENTS OF SENSORY TRANSDUCTION SYSTEM"/>
    <property type="match status" value="1"/>
</dbReference>
<dbReference type="Gene3D" id="3.30.450.40">
    <property type="match status" value="1"/>
</dbReference>
<dbReference type="SUPFAM" id="SSF55073">
    <property type="entry name" value="Nucleotide cyclase"/>
    <property type="match status" value="1"/>
</dbReference>
<dbReference type="SUPFAM" id="SSF55781">
    <property type="entry name" value="GAF domain-like"/>
    <property type="match status" value="1"/>
</dbReference>
<gene>
    <name evidence="2" type="ORF">C7B47_10065</name>
</gene>
<dbReference type="InterPro" id="IPR029787">
    <property type="entry name" value="Nucleotide_cyclase"/>
</dbReference>
<dbReference type="InterPro" id="IPR003018">
    <property type="entry name" value="GAF"/>
</dbReference>
<dbReference type="Pfam" id="PF00990">
    <property type="entry name" value="GGDEF"/>
    <property type="match status" value="1"/>
</dbReference>
<accession>A0A2T2WWP1</accession>
<dbReference type="Gene3D" id="3.30.70.270">
    <property type="match status" value="1"/>
</dbReference>
<name>A0A2T2WWP1_SULTH</name>
<dbReference type="AlphaFoldDB" id="A0A2T2WWP1"/>
<dbReference type="InterPro" id="IPR050469">
    <property type="entry name" value="Diguanylate_Cyclase"/>
</dbReference>
<feature type="domain" description="GGDEF" evidence="1">
    <location>
        <begin position="235"/>
        <end position="369"/>
    </location>
</feature>
<reference evidence="2 3" key="1">
    <citation type="journal article" date="2014" name="BMC Genomics">
        <title>Comparison of environmental and isolate Sulfobacillus genomes reveals diverse carbon, sulfur, nitrogen, and hydrogen metabolisms.</title>
        <authorList>
            <person name="Justice N.B."/>
            <person name="Norman A."/>
            <person name="Brown C.T."/>
            <person name="Singh A."/>
            <person name="Thomas B.C."/>
            <person name="Banfield J.F."/>
        </authorList>
    </citation>
    <scope>NUCLEOTIDE SEQUENCE [LARGE SCALE GENOMIC DNA]</scope>
    <source>
        <strain evidence="2">AMDSBA5</strain>
    </source>
</reference>
<dbReference type="InterPro" id="IPR029016">
    <property type="entry name" value="GAF-like_dom_sf"/>
</dbReference>
<dbReference type="SMART" id="SM00267">
    <property type="entry name" value="GGDEF"/>
    <property type="match status" value="1"/>
</dbReference>
<dbReference type="PROSITE" id="PS50887">
    <property type="entry name" value="GGDEF"/>
    <property type="match status" value="1"/>
</dbReference>
<organism evidence="2 3">
    <name type="scientific">Sulfobacillus thermosulfidooxidans</name>
    <dbReference type="NCBI Taxonomy" id="28034"/>
    <lineage>
        <taxon>Bacteria</taxon>
        <taxon>Bacillati</taxon>
        <taxon>Bacillota</taxon>
        <taxon>Clostridia</taxon>
        <taxon>Eubacteriales</taxon>
        <taxon>Clostridiales Family XVII. Incertae Sedis</taxon>
        <taxon>Sulfobacillus</taxon>
    </lineage>
</organism>
<dbReference type="CDD" id="cd01949">
    <property type="entry name" value="GGDEF"/>
    <property type="match status" value="1"/>
</dbReference>
<dbReference type="NCBIfam" id="TIGR00254">
    <property type="entry name" value="GGDEF"/>
    <property type="match status" value="1"/>
</dbReference>
<evidence type="ECO:0000313" key="3">
    <source>
        <dbReference type="Proteomes" id="UP000242705"/>
    </source>
</evidence>
<dbReference type="InterPro" id="IPR043128">
    <property type="entry name" value="Rev_trsase/Diguanyl_cyclase"/>
</dbReference>
<proteinExistence type="predicted"/>
<dbReference type="Pfam" id="PF01590">
    <property type="entry name" value="GAF"/>
    <property type="match status" value="1"/>
</dbReference>
<protein>
    <recommendedName>
        <fullName evidence="1">GGDEF domain-containing protein</fullName>
    </recommendedName>
</protein>
<dbReference type="InterPro" id="IPR000160">
    <property type="entry name" value="GGDEF_dom"/>
</dbReference>
<dbReference type="GO" id="GO:0052621">
    <property type="term" value="F:diguanylate cyclase activity"/>
    <property type="evidence" value="ECO:0007669"/>
    <property type="project" value="TreeGrafter"/>
</dbReference>
<dbReference type="SMART" id="SM00065">
    <property type="entry name" value="GAF"/>
    <property type="match status" value="1"/>
</dbReference>
<comment type="caution">
    <text evidence="2">The sequence shown here is derived from an EMBL/GenBank/DDBJ whole genome shotgun (WGS) entry which is preliminary data.</text>
</comment>
<sequence>MYFGVLILIIMSYTKRLSFQTRATHVFLIFSIEGFCNIMSNNDRKIPTRRSPMIPLQFFLRKASSYIEQEANRILSVISEFMGINTLFVALNDENTNYIVKALNHQQTLIEEGTALPFCESYCYWVARERHYLEIPNTQKDERTQDLTPTIQLGPTTFVGVPITLRDGRVVGTICGMDSIPFQLTLSQQELLNMMASLMAHVVELECASYTDPLTGIANRRVMDHFLESPSNHNEMKAVIFWDVDNLKPINDTWGHHAGDEAISHVVKHIRAALPKNHVFCRIGGDEFVVFLPQCNSDDAQSLAKYISQRLHHSSIFAPNGEEIWIEITTGVATTSNMVHPWQELLKEADRAMYQGKQKGRGHIIHRSL</sequence>
<evidence type="ECO:0000259" key="1">
    <source>
        <dbReference type="PROSITE" id="PS50887"/>
    </source>
</evidence>